<sequence length="248" mass="27741">MLRGLALPRALASALPLGNHRSSPRSVPPRAPPRWVRPRALASDADARSPSFSSLDELAHHLRSLTGDPLESDGGRIVTFRGDTNARVMIIGEAPGAEEDKLGVPFVGRAGKLLDEIFASVTLSTDRHCYVTNVVKRRPLNNRDPTAREIEWYRGYLREEIRLLDPAIIVCTGRHSMRTLLGKNCEGITKIRGRWFDVDGRVVMPMFHPSYLLRNPQKTPGSPKALTWDDIREVKRKVDELSLIEPEA</sequence>
<dbReference type="GO" id="GO:0051539">
    <property type="term" value="F:4 iron, 4 sulfur cluster binding"/>
    <property type="evidence" value="ECO:0007669"/>
    <property type="project" value="UniProtKB-KW"/>
</dbReference>
<evidence type="ECO:0000256" key="1">
    <source>
        <dbReference type="ARBA" id="ARBA00001400"/>
    </source>
</evidence>
<feature type="region of interest" description="Disordered" evidence="12">
    <location>
        <begin position="16"/>
        <end position="35"/>
    </location>
</feature>
<protein>
    <recommendedName>
        <fullName evidence="4">Type-4 uracil-DNA glycosylase</fullName>
        <ecNumber evidence="3">3.2.2.27</ecNumber>
    </recommendedName>
</protein>
<dbReference type="Gene3D" id="3.40.470.10">
    <property type="entry name" value="Uracil-DNA glycosylase-like domain"/>
    <property type="match status" value="1"/>
</dbReference>
<evidence type="ECO:0000256" key="4">
    <source>
        <dbReference type="ARBA" id="ARBA00019403"/>
    </source>
</evidence>
<evidence type="ECO:0000313" key="14">
    <source>
        <dbReference type="EMBL" id="ACO68673.1"/>
    </source>
</evidence>
<keyword evidence="15" id="KW-1185">Reference proteome</keyword>
<keyword evidence="9" id="KW-0408">Iron</keyword>
<evidence type="ECO:0000256" key="11">
    <source>
        <dbReference type="ARBA" id="ARBA00023204"/>
    </source>
</evidence>
<comment type="similarity">
    <text evidence="2">Belongs to the uracil-DNA glycosylase (UDG) superfamily. Type 4 (UDGa) family.</text>
</comment>
<dbReference type="GO" id="GO:0046872">
    <property type="term" value="F:metal ion binding"/>
    <property type="evidence" value="ECO:0007669"/>
    <property type="project" value="UniProtKB-KW"/>
</dbReference>
<dbReference type="OrthoDB" id="10267060at2759"/>
<dbReference type="Proteomes" id="UP000002009">
    <property type="component" value="Chromosome 1"/>
</dbReference>
<evidence type="ECO:0000313" key="15">
    <source>
        <dbReference type="Proteomes" id="UP000002009"/>
    </source>
</evidence>
<feature type="domain" description="Uracil-DNA glycosylase-like" evidence="13">
    <location>
        <begin position="79"/>
        <end position="232"/>
    </location>
</feature>
<evidence type="ECO:0000256" key="7">
    <source>
        <dbReference type="ARBA" id="ARBA00022763"/>
    </source>
</evidence>
<dbReference type="InParanoid" id="C1FF23"/>
<name>C1FF23_MICCC</name>
<dbReference type="KEGG" id="mis:MICPUN_77613"/>
<keyword evidence="5" id="KW-0004">4Fe-4S</keyword>
<dbReference type="InterPro" id="IPR005122">
    <property type="entry name" value="Uracil-DNA_glycosylase-like"/>
</dbReference>
<dbReference type="CDD" id="cd10030">
    <property type="entry name" value="UDG-F4_TTUDGA_SPO1dp_like"/>
    <property type="match status" value="1"/>
</dbReference>
<dbReference type="PANTHER" id="PTHR33693:SF1">
    <property type="entry name" value="TYPE-4 URACIL-DNA GLYCOSYLASE"/>
    <property type="match status" value="1"/>
</dbReference>
<keyword evidence="7" id="KW-0227">DNA damage</keyword>
<organism evidence="14 15">
    <name type="scientific">Micromonas commoda (strain RCC299 / NOUM17 / CCMP2709)</name>
    <name type="common">Picoplanktonic green alga</name>
    <dbReference type="NCBI Taxonomy" id="296587"/>
    <lineage>
        <taxon>Eukaryota</taxon>
        <taxon>Viridiplantae</taxon>
        <taxon>Chlorophyta</taxon>
        <taxon>Mamiellophyceae</taxon>
        <taxon>Mamiellales</taxon>
        <taxon>Mamiellaceae</taxon>
        <taxon>Micromonas</taxon>
    </lineage>
</organism>
<dbReference type="EC" id="3.2.2.27" evidence="3"/>
<keyword evidence="6" id="KW-0479">Metal-binding</keyword>
<dbReference type="InterPro" id="IPR036895">
    <property type="entry name" value="Uracil-DNA_glycosylase-like_sf"/>
</dbReference>
<dbReference type="eggNOG" id="ENOG502SNYZ">
    <property type="taxonomic scope" value="Eukaryota"/>
</dbReference>
<dbReference type="PANTHER" id="PTHR33693">
    <property type="entry name" value="TYPE-5 URACIL-DNA GLYCOSYLASE"/>
    <property type="match status" value="1"/>
</dbReference>
<dbReference type="NCBIfam" id="TIGR00758">
    <property type="entry name" value="UDG_fam4"/>
    <property type="match status" value="1"/>
</dbReference>
<dbReference type="GO" id="GO:0004844">
    <property type="term" value="F:uracil DNA N-glycosylase activity"/>
    <property type="evidence" value="ECO:0007669"/>
    <property type="project" value="UniProtKB-EC"/>
</dbReference>
<dbReference type="SUPFAM" id="SSF52141">
    <property type="entry name" value="Uracil-DNA glycosylase-like"/>
    <property type="match status" value="1"/>
</dbReference>
<dbReference type="Pfam" id="PF03167">
    <property type="entry name" value="UDG"/>
    <property type="match status" value="1"/>
</dbReference>
<evidence type="ECO:0000256" key="8">
    <source>
        <dbReference type="ARBA" id="ARBA00022801"/>
    </source>
</evidence>
<keyword evidence="10" id="KW-0411">Iron-sulfur</keyword>
<evidence type="ECO:0000259" key="13">
    <source>
        <dbReference type="SMART" id="SM00986"/>
    </source>
</evidence>
<dbReference type="InterPro" id="IPR051536">
    <property type="entry name" value="UDG_Type-4/5"/>
</dbReference>
<dbReference type="EMBL" id="CP001574">
    <property type="protein sequence ID" value="ACO68673.1"/>
    <property type="molecule type" value="Genomic_DNA"/>
</dbReference>
<dbReference type="InterPro" id="IPR005273">
    <property type="entry name" value="Ura-DNA_glyco_family4"/>
</dbReference>
<reference evidence="14 15" key="1">
    <citation type="journal article" date="2009" name="Science">
        <title>Green evolution and dynamic adaptations revealed by genomes of the marine picoeukaryotes Micromonas.</title>
        <authorList>
            <person name="Worden A.Z."/>
            <person name="Lee J.H."/>
            <person name="Mock T."/>
            <person name="Rouze P."/>
            <person name="Simmons M.P."/>
            <person name="Aerts A.L."/>
            <person name="Allen A.E."/>
            <person name="Cuvelier M.L."/>
            <person name="Derelle E."/>
            <person name="Everett M.V."/>
            <person name="Foulon E."/>
            <person name="Grimwood J."/>
            <person name="Gundlach H."/>
            <person name="Henrissat B."/>
            <person name="Napoli C."/>
            <person name="McDonald S.M."/>
            <person name="Parker M.S."/>
            <person name="Rombauts S."/>
            <person name="Salamov A."/>
            <person name="Von Dassow P."/>
            <person name="Badger J.H."/>
            <person name="Coutinho P.M."/>
            <person name="Demir E."/>
            <person name="Dubchak I."/>
            <person name="Gentemann C."/>
            <person name="Eikrem W."/>
            <person name="Gready J.E."/>
            <person name="John U."/>
            <person name="Lanier W."/>
            <person name="Lindquist E.A."/>
            <person name="Lucas S."/>
            <person name="Mayer K.F."/>
            <person name="Moreau H."/>
            <person name="Not F."/>
            <person name="Otillar R."/>
            <person name="Panaud O."/>
            <person name="Pangilinan J."/>
            <person name="Paulsen I."/>
            <person name="Piegu B."/>
            <person name="Poliakov A."/>
            <person name="Robbens S."/>
            <person name="Schmutz J."/>
            <person name="Toulza E."/>
            <person name="Wyss T."/>
            <person name="Zelensky A."/>
            <person name="Zhou K."/>
            <person name="Armbrust E.V."/>
            <person name="Bhattacharya D."/>
            <person name="Goodenough U.W."/>
            <person name="Van de Peer Y."/>
            <person name="Grigoriev I.V."/>
        </authorList>
    </citation>
    <scope>NUCLEOTIDE SEQUENCE [LARGE SCALE GENOMIC DNA]</scope>
    <source>
        <strain evidence="15">RCC299 / NOUM17</strain>
    </source>
</reference>
<evidence type="ECO:0000256" key="6">
    <source>
        <dbReference type="ARBA" id="ARBA00022723"/>
    </source>
</evidence>
<evidence type="ECO:0000256" key="5">
    <source>
        <dbReference type="ARBA" id="ARBA00022485"/>
    </source>
</evidence>
<keyword evidence="11" id="KW-0234">DNA repair</keyword>
<dbReference type="GeneID" id="8249963"/>
<dbReference type="GO" id="GO:0006281">
    <property type="term" value="P:DNA repair"/>
    <property type="evidence" value="ECO:0007669"/>
    <property type="project" value="UniProtKB-KW"/>
</dbReference>
<proteinExistence type="inferred from homology"/>
<comment type="catalytic activity">
    <reaction evidence="1">
        <text>Hydrolyzes single-stranded DNA or mismatched double-stranded DNA and polynucleotides, releasing free uracil.</text>
        <dbReference type="EC" id="3.2.2.27"/>
    </reaction>
</comment>
<evidence type="ECO:0000256" key="3">
    <source>
        <dbReference type="ARBA" id="ARBA00012030"/>
    </source>
</evidence>
<dbReference type="SMART" id="SM00987">
    <property type="entry name" value="UreE_C"/>
    <property type="match status" value="1"/>
</dbReference>
<dbReference type="RefSeq" id="XP_002507415.1">
    <property type="nucleotide sequence ID" value="XM_002507369.1"/>
</dbReference>
<evidence type="ECO:0000256" key="12">
    <source>
        <dbReference type="SAM" id="MobiDB-lite"/>
    </source>
</evidence>
<evidence type="ECO:0000256" key="10">
    <source>
        <dbReference type="ARBA" id="ARBA00023014"/>
    </source>
</evidence>
<evidence type="ECO:0000256" key="2">
    <source>
        <dbReference type="ARBA" id="ARBA00006521"/>
    </source>
</evidence>
<dbReference type="AlphaFoldDB" id="C1FF23"/>
<evidence type="ECO:0000256" key="9">
    <source>
        <dbReference type="ARBA" id="ARBA00023004"/>
    </source>
</evidence>
<keyword evidence="8" id="KW-0378">Hydrolase</keyword>
<dbReference type="SMART" id="SM00986">
    <property type="entry name" value="UDG"/>
    <property type="match status" value="1"/>
</dbReference>
<accession>C1FF23</accession>
<gene>
    <name evidence="14" type="ORF">MICPUN_77613</name>
</gene>